<dbReference type="STRING" id="1544413.Clow_00190"/>
<dbReference type="PATRIC" id="fig|1544413.3.peg.192"/>
<comment type="subcellular location">
    <subcellularLocation>
        <location evidence="2">Peroxisome</location>
    </subcellularLocation>
</comment>
<evidence type="ECO:0000256" key="10">
    <source>
        <dbReference type="ARBA" id="ARBA00023140"/>
    </source>
</evidence>
<dbReference type="AlphaFoldDB" id="A0A0Q1AJU2"/>
<evidence type="ECO:0000259" key="14">
    <source>
        <dbReference type="Pfam" id="PF22924"/>
    </source>
</evidence>
<keyword evidence="8 15" id="KW-0560">Oxidoreductase</keyword>
<dbReference type="OrthoDB" id="1144545at2"/>
<keyword evidence="9" id="KW-0443">Lipid metabolism</keyword>
<feature type="region of interest" description="Disordered" evidence="11">
    <location>
        <begin position="1"/>
        <end position="25"/>
    </location>
</feature>
<evidence type="ECO:0000256" key="8">
    <source>
        <dbReference type="ARBA" id="ARBA00023002"/>
    </source>
</evidence>
<reference evidence="15 16" key="1">
    <citation type="submission" date="2015-10" db="EMBL/GenBank/DDBJ databases">
        <title>Corynebacteirum lowii and Corynebacterium oculi species nova, derived from human clinical disease and and emended description of Corynebacterium mastiditis.</title>
        <authorList>
            <person name="Bernard K."/>
            <person name="Pacheco A.L."/>
            <person name="Mcdougall C."/>
            <person name="Burtx T."/>
            <person name="Weibe D."/>
            <person name="Tyler S."/>
            <person name="Olson A.B."/>
            <person name="Cnockaert M."/>
            <person name="Eguchi H."/>
            <person name="Kuwahara T."/>
            <person name="Nakayama-Imaohji H."/>
            <person name="Boudewijins M."/>
            <person name="Van Hoecke F."/>
            <person name="Bernier A.-M."/>
            <person name="Vandamme P."/>
        </authorList>
    </citation>
    <scope>NUCLEOTIDE SEQUENCE [LARGE SCALE GENOMIC DNA]</scope>
    <source>
        <strain evidence="15 16">NML 130206</strain>
    </source>
</reference>
<keyword evidence="5" id="KW-0285">Flavoprotein</keyword>
<feature type="region of interest" description="Disordered" evidence="11">
    <location>
        <begin position="666"/>
        <end position="685"/>
    </location>
</feature>
<feature type="domain" description="Acyl-CoA oxidase C-alpha1" evidence="14">
    <location>
        <begin position="297"/>
        <end position="466"/>
    </location>
</feature>
<dbReference type="GO" id="GO:0055088">
    <property type="term" value="P:lipid homeostasis"/>
    <property type="evidence" value="ECO:0007669"/>
    <property type="project" value="TreeGrafter"/>
</dbReference>
<dbReference type="InterPro" id="IPR055060">
    <property type="entry name" value="ACOX_C_alpha1"/>
</dbReference>
<protein>
    <recommendedName>
        <fullName evidence="4">acyl-CoA oxidase</fullName>
        <ecNumber evidence="4">1.3.3.6</ecNumber>
    </recommendedName>
</protein>
<dbReference type="Pfam" id="PF01756">
    <property type="entry name" value="ACOX"/>
    <property type="match status" value="1"/>
</dbReference>
<evidence type="ECO:0000256" key="7">
    <source>
        <dbReference type="ARBA" id="ARBA00022832"/>
    </source>
</evidence>
<keyword evidence="7" id="KW-0276">Fatty acid metabolism</keyword>
<dbReference type="InterPro" id="IPR009100">
    <property type="entry name" value="AcylCoA_DH/oxidase_NM_dom_sf"/>
</dbReference>
<comment type="similarity">
    <text evidence="3">Belongs to the acyl-CoA oxidase family.</text>
</comment>
<dbReference type="Proteomes" id="UP000050488">
    <property type="component" value="Unassembled WGS sequence"/>
</dbReference>
<dbReference type="RefSeq" id="WP_055175025.1">
    <property type="nucleotide sequence ID" value="NZ_JAUSQY010000001.1"/>
</dbReference>
<dbReference type="SUPFAM" id="SSF47203">
    <property type="entry name" value="Acyl-CoA dehydrogenase C-terminal domain-like"/>
    <property type="match status" value="2"/>
</dbReference>
<evidence type="ECO:0000259" key="12">
    <source>
        <dbReference type="Pfam" id="PF01756"/>
    </source>
</evidence>
<keyword evidence="16" id="KW-1185">Reference proteome</keyword>
<comment type="cofactor">
    <cofactor evidence="1">
        <name>FAD</name>
        <dbReference type="ChEBI" id="CHEBI:57692"/>
    </cofactor>
</comment>
<accession>A0A0Q1AJU2</accession>
<evidence type="ECO:0000256" key="4">
    <source>
        <dbReference type="ARBA" id="ARBA00012870"/>
    </source>
</evidence>
<dbReference type="Pfam" id="PF02770">
    <property type="entry name" value="Acyl-CoA_dh_M"/>
    <property type="match status" value="1"/>
</dbReference>
<dbReference type="PANTHER" id="PTHR10909">
    <property type="entry name" value="ELECTRON TRANSPORT OXIDOREDUCTASE"/>
    <property type="match status" value="1"/>
</dbReference>
<name>A0A0Q1AJU2_9CORY</name>
<dbReference type="GO" id="GO:0005504">
    <property type="term" value="F:fatty acid binding"/>
    <property type="evidence" value="ECO:0007669"/>
    <property type="project" value="TreeGrafter"/>
</dbReference>
<evidence type="ECO:0000256" key="9">
    <source>
        <dbReference type="ARBA" id="ARBA00023098"/>
    </source>
</evidence>
<dbReference type="EMBL" id="LKEV01000001">
    <property type="protein sequence ID" value="KQB87142.1"/>
    <property type="molecule type" value="Genomic_DNA"/>
</dbReference>
<evidence type="ECO:0000313" key="16">
    <source>
        <dbReference type="Proteomes" id="UP000050488"/>
    </source>
</evidence>
<proteinExistence type="inferred from homology"/>
<sequence>MTDKNRATPEPGSPRTLPTTPDPTAAKDLQLLLDGRWASARETFREAFSKADLLPDPSQTLEEARESMLGNLEQIRATGLQRGVFSSKNGGSGDLGSTLTGMEMLGYADLSTMVKGGVQWGLWGGAVDALGTERHRKYIEDIIELRLLGCFGMTERGHGSDVQHLETTATYDPETKEFVVHSPSFSAQKVYIGNAARHGRMAAVFAQLHTPDSKESHGVHCLLVPIRDEEGNPMPGVTIGDHGYKGGLRGVDNGTLLFDNVRVPREALLNRFGDVSEDGTYTSPIDSHNRRFFTMLGTLVRGRVSVGAAGGAATRASLTIALRYAMRRRQFEGLPGKEKRLIDHRAHRLRLLPRLARSYALALLQNQVIENLHDQTTAIERGQWDVAKPNDEQLRKQREMESRASAVKVAATAHATETIQECREACGGAGYMTENRLTTFKADSDVFTTFEGDNTVLVQMVGKELITAYARDLSDLSPIDMVKFGVESIGDALRQRTAIPLAVQSLIDRVSDRDETSLFDAGYQVKILQEREHSLLKSLANRLKDAKKMEPADAVDLVDKAQDHLIDLAWARIDAMLIEALVEAEAELPDDSPAHPVLEQIRDLFALSTILKHAGWYQEQNILSGNRTKAARAAVNDLVDSIAPWSEVLVDAFGIPDALVDVPMLNDSGVDPLPSEEEEKEKESA</sequence>
<dbReference type="InterPro" id="IPR002655">
    <property type="entry name" value="Acyl-CoA_oxidase_C"/>
</dbReference>
<feature type="compositionally biased region" description="Acidic residues" evidence="11">
    <location>
        <begin position="674"/>
        <end position="685"/>
    </location>
</feature>
<comment type="caution">
    <text evidence="15">The sequence shown here is derived from an EMBL/GenBank/DDBJ whole genome shotgun (WGS) entry which is preliminary data.</text>
</comment>
<dbReference type="GO" id="GO:0071949">
    <property type="term" value="F:FAD binding"/>
    <property type="evidence" value="ECO:0007669"/>
    <property type="project" value="InterPro"/>
</dbReference>
<keyword evidence="10" id="KW-0576">Peroxisome</keyword>
<dbReference type="GO" id="GO:0033540">
    <property type="term" value="P:fatty acid beta-oxidation using acyl-CoA oxidase"/>
    <property type="evidence" value="ECO:0007669"/>
    <property type="project" value="TreeGrafter"/>
</dbReference>
<dbReference type="FunFam" id="1.20.140.10:FF:000010">
    <property type="entry name" value="Acyl-coenzyme A oxidase"/>
    <property type="match status" value="1"/>
</dbReference>
<dbReference type="InterPro" id="IPR006091">
    <property type="entry name" value="Acyl-CoA_Oxase/DH_mid-dom"/>
</dbReference>
<dbReference type="InterPro" id="IPR036250">
    <property type="entry name" value="AcylCo_DH-like_C"/>
</dbReference>
<dbReference type="EC" id="1.3.3.6" evidence="4"/>
<dbReference type="InterPro" id="IPR012258">
    <property type="entry name" value="Acyl-CoA_oxidase"/>
</dbReference>
<feature type="domain" description="Acyl-CoA oxidase/dehydrogenase middle" evidence="13">
    <location>
        <begin position="150"/>
        <end position="261"/>
    </location>
</feature>
<evidence type="ECO:0000256" key="1">
    <source>
        <dbReference type="ARBA" id="ARBA00001974"/>
    </source>
</evidence>
<gene>
    <name evidence="15" type="primary">mmgC_1</name>
    <name evidence="15" type="ORF">Clow_00190</name>
</gene>
<feature type="domain" description="Acyl-CoA oxidase C-terminal" evidence="12">
    <location>
        <begin position="524"/>
        <end position="660"/>
    </location>
</feature>
<evidence type="ECO:0000259" key="13">
    <source>
        <dbReference type="Pfam" id="PF02770"/>
    </source>
</evidence>
<dbReference type="GO" id="GO:0003997">
    <property type="term" value="F:acyl-CoA oxidase activity"/>
    <property type="evidence" value="ECO:0007669"/>
    <property type="project" value="UniProtKB-EC"/>
</dbReference>
<dbReference type="Gene3D" id="2.40.110.10">
    <property type="entry name" value="Butyryl-CoA Dehydrogenase, subunit A, domain 2"/>
    <property type="match status" value="1"/>
</dbReference>
<evidence type="ECO:0000256" key="3">
    <source>
        <dbReference type="ARBA" id="ARBA00006288"/>
    </source>
</evidence>
<evidence type="ECO:0000313" key="15">
    <source>
        <dbReference type="EMBL" id="KQB87142.1"/>
    </source>
</evidence>
<dbReference type="Gene3D" id="1.20.140.10">
    <property type="entry name" value="Butyryl-CoA Dehydrogenase, subunit A, domain 3"/>
    <property type="match status" value="2"/>
</dbReference>
<dbReference type="PANTHER" id="PTHR10909:SF352">
    <property type="entry name" value="ACYL-COENZYME A OXIDASE-LIKE PROTEIN"/>
    <property type="match status" value="1"/>
</dbReference>
<evidence type="ECO:0000256" key="2">
    <source>
        <dbReference type="ARBA" id="ARBA00004275"/>
    </source>
</evidence>
<dbReference type="Pfam" id="PF22924">
    <property type="entry name" value="ACOX_C_alpha1"/>
    <property type="match status" value="1"/>
</dbReference>
<keyword evidence="6" id="KW-0274">FAD</keyword>
<evidence type="ECO:0000256" key="6">
    <source>
        <dbReference type="ARBA" id="ARBA00022827"/>
    </source>
</evidence>
<evidence type="ECO:0000256" key="11">
    <source>
        <dbReference type="SAM" id="MobiDB-lite"/>
    </source>
</evidence>
<dbReference type="PIRSF" id="PIRSF000168">
    <property type="entry name" value="Acyl-CoA_oxidase"/>
    <property type="match status" value="1"/>
</dbReference>
<dbReference type="SUPFAM" id="SSF56645">
    <property type="entry name" value="Acyl-CoA dehydrogenase NM domain-like"/>
    <property type="match status" value="1"/>
</dbReference>
<organism evidence="15 16">
    <name type="scientific">Corynebacterium lowii</name>
    <dbReference type="NCBI Taxonomy" id="1544413"/>
    <lineage>
        <taxon>Bacteria</taxon>
        <taxon>Bacillati</taxon>
        <taxon>Actinomycetota</taxon>
        <taxon>Actinomycetes</taxon>
        <taxon>Mycobacteriales</taxon>
        <taxon>Corynebacteriaceae</taxon>
        <taxon>Corynebacterium</taxon>
    </lineage>
</organism>
<evidence type="ECO:0000256" key="5">
    <source>
        <dbReference type="ARBA" id="ARBA00022630"/>
    </source>
</evidence>
<dbReference type="FunFam" id="2.40.110.10:FF:000005">
    <property type="entry name" value="Acyl-coenzyme A oxidase"/>
    <property type="match status" value="1"/>
</dbReference>
<dbReference type="InterPro" id="IPR046373">
    <property type="entry name" value="Acyl-CoA_Oxase/DH_mid-dom_sf"/>
</dbReference>